<dbReference type="InterPro" id="IPR050410">
    <property type="entry name" value="CCR4/nocturin_mRNA_transcr"/>
</dbReference>
<comment type="similarity">
    <text evidence="1">Belongs to the CCR4/nocturin family.</text>
</comment>
<organism evidence="5 6">
    <name type="scientific">Littorina saxatilis</name>
    <dbReference type="NCBI Taxonomy" id="31220"/>
    <lineage>
        <taxon>Eukaryota</taxon>
        <taxon>Metazoa</taxon>
        <taxon>Spiralia</taxon>
        <taxon>Lophotrochozoa</taxon>
        <taxon>Mollusca</taxon>
        <taxon>Gastropoda</taxon>
        <taxon>Caenogastropoda</taxon>
        <taxon>Littorinimorpha</taxon>
        <taxon>Littorinoidea</taxon>
        <taxon>Littorinidae</taxon>
        <taxon>Littorina</taxon>
    </lineage>
</organism>
<evidence type="ECO:0000256" key="3">
    <source>
        <dbReference type="ARBA" id="ARBA00023807"/>
    </source>
</evidence>
<protein>
    <recommendedName>
        <fullName evidence="3">Nocturnin</fullName>
    </recommendedName>
</protein>
<dbReference type="Proteomes" id="UP001374579">
    <property type="component" value="Unassembled WGS sequence"/>
</dbReference>
<evidence type="ECO:0000259" key="4">
    <source>
        <dbReference type="Pfam" id="PF03372"/>
    </source>
</evidence>
<dbReference type="GO" id="GO:0000175">
    <property type="term" value="F:3'-5'-RNA exonuclease activity"/>
    <property type="evidence" value="ECO:0007669"/>
    <property type="project" value="TreeGrafter"/>
</dbReference>
<dbReference type="SUPFAM" id="SSF56219">
    <property type="entry name" value="DNase I-like"/>
    <property type="match status" value="1"/>
</dbReference>
<gene>
    <name evidence="5" type="ORF">V1264_004869</name>
</gene>
<evidence type="ECO:0000256" key="2">
    <source>
        <dbReference type="ARBA" id="ARBA00022801"/>
    </source>
</evidence>
<proteinExistence type="inferred from homology"/>
<dbReference type="InterPro" id="IPR005135">
    <property type="entry name" value="Endo/exonuclease/phosphatase"/>
</dbReference>
<dbReference type="PANTHER" id="PTHR12121:SF45">
    <property type="entry name" value="NOCTURNIN"/>
    <property type="match status" value="1"/>
</dbReference>
<dbReference type="EMBL" id="JBAMIC010000013">
    <property type="protein sequence ID" value="KAK7097968.1"/>
    <property type="molecule type" value="Genomic_DNA"/>
</dbReference>
<sequence length="278" mass="31655">MVAALSQGDDNFVLCPLEALQWEHRKLHILEEILTYNATIVCLEEVDHFTFMQEMLGKAGYDGSFFPKPDSPCLYSDVNYGPDGCAVFWKKDQVSLIQQKGVVLKDEKREPTNQVAVICKFTHLLLHKEFFVAVTHLKSKTPYWQMRHEQGKYLEQTLTKSVTPSTPLVVCGDFNAEPSEQVYATFRKSELKLGSAYCYLSDKLEEPAFTTWKVRGGPHGKNCETAQCIDYVFFTTDFLRPVSLLQLPTEEQIGKDRLPSMTYPSDHLSLVVDFVFCG</sequence>
<keyword evidence="6" id="KW-1185">Reference proteome</keyword>
<dbReference type="InterPro" id="IPR036691">
    <property type="entry name" value="Endo/exonu/phosph_ase_sf"/>
</dbReference>
<accession>A0AAN9G733</accession>
<keyword evidence="2" id="KW-0378">Hydrolase</keyword>
<dbReference type="Gene3D" id="3.60.10.10">
    <property type="entry name" value="Endonuclease/exonuclease/phosphatase"/>
    <property type="match status" value="1"/>
</dbReference>
<dbReference type="GO" id="GO:0006139">
    <property type="term" value="P:nucleobase-containing compound metabolic process"/>
    <property type="evidence" value="ECO:0007669"/>
    <property type="project" value="UniProtKB-ARBA"/>
</dbReference>
<evidence type="ECO:0000256" key="1">
    <source>
        <dbReference type="ARBA" id="ARBA00010774"/>
    </source>
</evidence>
<evidence type="ECO:0000313" key="5">
    <source>
        <dbReference type="EMBL" id="KAK7097968.1"/>
    </source>
</evidence>
<comment type="caution">
    <text evidence="5">The sequence shown here is derived from an EMBL/GenBank/DDBJ whole genome shotgun (WGS) entry which is preliminary data.</text>
</comment>
<dbReference type="PANTHER" id="PTHR12121">
    <property type="entry name" value="CARBON CATABOLITE REPRESSOR PROTEIN 4"/>
    <property type="match status" value="1"/>
</dbReference>
<name>A0AAN9G733_9CAEN</name>
<dbReference type="Pfam" id="PF03372">
    <property type="entry name" value="Exo_endo_phos"/>
    <property type="match status" value="1"/>
</dbReference>
<feature type="domain" description="Endonuclease/exonuclease/phosphatase" evidence="4">
    <location>
        <begin position="17"/>
        <end position="267"/>
    </location>
</feature>
<reference evidence="5 6" key="1">
    <citation type="submission" date="2024-02" db="EMBL/GenBank/DDBJ databases">
        <title>Chromosome-scale genome assembly of the rough periwinkle Littorina saxatilis.</title>
        <authorList>
            <person name="De Jode A."/>
            <person name="Faria R."/>
            <person name="Formenti G."/>
            <person name="Sims Y."/>
            <person name="Smith T.P."/>
            <person name="Tracey A."/>
            <person name="Wood J.M.D."/>
            <person name="Zagrodzka Z.B."/>
            <person name="Johannesson K."/>
            <person name="Butlin R.K."/>
            <person name="Leder E.H."/>
        </authorList>
    </citation>
    <scope>NUCLEOTIDE SEQUENCE [LARGE SCALE GENOMIC DNA]</scope>
    <source>
        <strain evidence="5">Snail1</strain>
        <tissue evidence="5">Muscle</tissue>
    </source>
</reference>
<dbReference type="AlphaFoldDB" id="A0AAN9G733"/>
<evidence type="ECO:0000313" key="6">
    <source>
        <dbReference type="Proteomes" id="UP001374579"/>
    </source>
</evidence>